<protein>
    <recommendedName>
        <fullName evidence="4">Chaperone NapD</fullName>
    </recommendedName>
    <alternativeName>
        <fullName evidence="4">NapA signal peptide-binding chaperone NapD</fullName>
    </alternativeName>
</protein>
<evidence type="ECO:0000256" key="2">
    <source>
        <dbReference type="ARBA" id="ARBA00022490"/>
    </source>
</evidence>
<dbReference type="RefSeq" id="WP_124152879.1">
    <property type="nucleotide sequence ID" value="NZ_RQIS01000016.1"/>
</dbReference>
<dbReference type="AlphaFoldDB" id="A0A3N6PUW0"/>
<dbReference type="HAMAP" id="MF_02200">
    <property type="entry name" value="NapD"/>
    <property type="match status" value="1"/>
</dbReference>
<accession>A0A3N6PUW0</accession>
<dbReference type="PANTHER" id="PTHR38603:SF1">
    <property type="entry name" value="CHAPERONE NAPD"/>
    <property type="match status" value="1"/>
</dbReference>
<comment type="function">
    <text evidence="4">Chaperone for NapA, the catalytic subunit of the periplasmic nitrate reductase. It binds directly and specifically to the twin-arginine signal peptide of NapA, preventing premature interaction with the Tat translocase and premature export.</text>
</comment>
<dbReference type="GO" id="GO:0005048">
    <property type="term" value="F:signal sequence binding"/>
    <property type="evidence" value="ECO:0007669"/>
    <property type="project" value="UniProtKB-UniRule"/>
</dbReference>
<gene>
    <name evidence="4" type="primary">napD</name>
    <name evidence="6" type="ORF">D1Y85_20325</name>
</gene>
<organism evidence="6 7">
    <name type="scientific">Paraburkholderia dinghuensis</name>
    <dbReference type="NCBI Taxonomy" id="2305225"/>
    <lineage>
        <taxon>Bacteria</taxon>
        <taxon>Pseudomonadati</taxon>
        <taxon>Pseudomonadota</taxon>
        <taxon>Betaproteobacteria</taxon>
        <taxon>Burkholderiales</taxon>
        <taxon>Burkholderiaceae</taxon>
        <taxon>Paraburkholderia</taxon>
    </lineage>
</organism>
<keyword evidence="2 4" id="KW-0963">Cytoplasm</keyword>
<sequence length="128" mass="13442">MRSRKERTRERTRAGASVSGDSAPVEAQAPCSGEIHIAGLVVYASPAHLKNVAGTISRMAGAEIHAVSELGKLVVTIEGNGSDEVANTLQAIHGLPGVYSAALVYQHHEDAESLNEELVDEADPPGIY</sequence>
<comment type="subunit">
    <text evidence="4">Interacts with the cytoplasmic NapA precursor.</text>
</comment>
<dbReference type="Proteomes" id="UP000272778">
    <property type="component" value="Unassembled WGS sequence"/>
</dbReference>
<dbReference type="PANTHER" id="PTHR38603">
    <property type="entry name" value="CHAPERONE NAPD"/>
    <property type="match status" value="1"/>
</dbReference>
<evidence type="ECO:0000313" key="6">
    <source>
        <dbReference type="EMBL" id="RQH03626.1"/>
    </source>
</evidence>
<evidence type="ECO:0000313" key="7">
    <source>
        <dbReference type="Proteomes" id="UP000272778"/>
    </source>
</evidence>
<name>A0A3N6PUW0_9BURK</name>
<keyword evidence="7" id="KW-1185">Reference proteome</keyword>
<dbReference type="EMBL" id="RQIS01000016">
    <property type="protein sequence ID" value="RQH03626.1"/>
    <property type="molecule type" value="Genomic_DNA"/>
</dbReference>
<reference evidence="6 7" key="1">
    <citation type="submission" date="2018-11" db="EMBL/GenBank/DDBJ databases">
        <title>Paraburkholderia sp. DHOA04, isolated from soil.</title>
        <authorList>
            <person name="Gao Z.-H."/>
            <person name="Qiu L.-H."/>
            <person name="Fu J.-C."/>
        </authorList>
    </citation>
    <scope>NUCLEOTIDE SEQUENCE [LARGE SCALE GENOMIC DNA]</scope>
    <source>
        <strain evidence="6 7">DHOA04</strain>
    </source>
</reference>
<dbReference type="GO" id="GO:0051224">
    <property type="term" value="P:negative regulation of protein transport"/>
    <property type="evidence" value="ECO:0007669"/>
    <property type="project" value="UniProtKB-UniRule"/>
</dbReference>
<evidence type="ECO:0000256" key="3">
    <source>
        <dbReference type="ARBA" id="ARBA00023186"/>
    </source>
</evidence>
<keyword evidence="3 4" id="KW-0143">Chaperone</keyword>
<evidence type="ECO:0000256" key="5">
    <source>
        <dbReference type="SAM" id="MobiDB-lite"/>
    </source>
</evidence>
<comment type="similarity">
    <text evidence="4">Belongs to the NapD family.</text>
</comment>
<comment type="subcellular location">
    <subcellularLocation>
        <location evidence="1 4">Cytoplasm</location>
    </subcellularLocation>
</comment>
<dbReference type="GO" id="GO:0005737">
    <property type="term" value="C:cytoplasm"/>
    <property type="evidence" value="ECO:0007669"/>
    <property type="project" value="UniProtKB-SubCell"/>
</dbReference>
<feature type="region of interest" description="Disordered" evidence="5">
    <location>
        <begin position="1"/>
        <end position="26"/>
    </location>
</feature>
<dbReference type="Pfam" id="PF03927">
    <property type="entry name" value="NapD"/>
    <property type="match status" value="1"/>
</dbReference>
<proteinExistence type="inferred from homology"/>
<dbReference type="InterPro" id="IPR005623">
    <property type="entry name" value="Chaperone_NapD_NO3_reduct"/>
</dbReference>
<evidence type="ECO:0000256" key="4">
    <source>
        <dbReference type="HAMAP-Rule" id="MF_02200"/>
    </source>
</evidence>
<evidence type="ECO:0000256" key="1">
    <source>
        <dbReference type="ARBA" id="ARBA00004496"/>
    </source>
</evidence>
<comment type="caution">
    <text evidence="6">The sequence shown here is derived from an EMBL/GenBank/DDBJ whole genome shotgun (WGS) entry which is preliminary data.</text>
</comment>
<dbReference type="Gene3D" id="3.30.70.920">
    <property type="match status" value="1"/>
</dbReference>
<dbReference type="OrthoDB" id="9181043at2"/>